<feature type="non-terminal residue" evidence="13">
    <location>
        <position position="1"/>
    </location>
</feature>
<feature type="compositionally biased region" description="Polar residues" evidence="10">
    <location>
        <begin position="368"/>
        <end position="396"/>
    </location>
</feature>
<evidence type="ECO:0000256" key="6">
    <source>
        <dbReference type="ARBA" id="ARBA00023015"/>
    </source>
</evidence>
<comment type="subcellular location">
    <subcellularLocation>
        <location evidence="1">Nucleus</location>
    </subcellularLocation>
</comment>
<feature type="compositionally biased region" description="Polar residues" evidence="10">
    <location>
        <begin position="44"/>
        <end position="61"/>
    </location>
</feature>
<dbReference type="PROSITE" id="PS50280">
    <property type="entry name" value="SET"/>
    <property type="match status" value="1"/>
</dbReference>
<dbReference type="InterPro" id="IPR046341">
    <property type="entry name" value="SET_dom_sf"/>
</dbReference>
<evidence type="ECO:0000256" key="7">
    <source>
        <dbReference type="ARBA" id="ARBA00023163"/>
    </source>
</evidence>
<dbReference type="PANTHER" id="PTHR16515">
    <property type="entry name" value="PR DOMAIN ZINC FINGER PROTEIN"/>
    <property type="match status" value="1"/>
</dbReference>
<feature type="region of interest" description="Disordered" evidence="10">
    <location>
        <begin position="163"/>
        <end position="223"/>
    </location>
</feature>
<evidence type="ECO:0000313" key="13">
    <source>
        <dbReference type="EMBL" id="KAK8738162.1"/>
    </source>
</evidence>
<keyword evidence="7" id="KW-0804">Transcription</keyword>
<dbReference type="InterPro" id="IPR050331">
    <property type="entry name" value="Zinc_finger"/>
</dbReference>
<evidence type="ECO:0000256" key="9">
    <source>
        <dbReference type="PROSITE-ProRule" id="PRU00042"/>
    </source>
</evidence>
<sequence length="1069" mass="114134">TVSPSLGESVWAKQKRLALSNIVDSGISQPGSSGLQTVARVSPSGLQSMSRPGPSGLQSMPQPGPSGLQAILQPCSSGIQAISRSGPSNLVAMPQPSPSILQAVPSSHQVLPRHQRSDSSESDADDSNDVSENLPQLSSTPGPSGIRNRLVRLSDGEAEALNGTASGCEASSSVRGNVSPLGSPSTPTDNCIVSSSTGHIDSIPPTPAEFQGNDVSGPSSPVSPSLVSAAILDSTVDSTSGRGIMDPEEETSDDDSDDNLVPTEQMQLTVMGHGDEISTSEVGLQHSDDSQDVALLVSPQGMFTSGRASANRFIEHFSLSLSHFSSNALDASLSGVVGEQRSPPNTPPPPDPGPYLNDPLDIPRPSTPRITSRQVSIQGDQARDQPSTSSTHNMTNPGVLGSSLPLLNITSGLPGCSTASDTDHLSDSGGSGELGDTSGRIESDSRGLGSASRGLEPLVSLSSSATNTIDNDSLTGNAGSQDLDQLSQSYVLELNDDSSVGSENALSSGSIGKDDLVDEGLDQRNFESLPTSHQSLLDPKRLTEDSLNSSLSLSLASSEPSRVLETDVAVPGPSHQSTMTQHLLPSQPDQVSLLVGGGDDSTDGALLMMVSSDSHSMHSNLSIEKQIEQGEASNLVPSLRPSALQSVQSARVKNTAKGLANDEPNGRGENEVNSATGQEVEAGFIGADFYCGECEEIHGQDCSQHHVQAISDKPVRTRAWASLPAQHLLIRKIPNTEDFGVFARKSIPKRTQFGPLEGVVKTEASETPHGLVFTISSGEKVLYIDTSDEGSSNWMRFVRKATTFLEQNCVVMQTDGSLFFLTTSDIVPRAELRIGYSKQYADKRNLHILEPTEEEIKFLDSLKKSWPCYECDEGFESSAELQQHLICHDEEIGEVERKKRRRIKTRRPRGNGENEAGMKRLIKRIKVCGEGNSIASTSEAGAGGSDSGLVENSIQHSQCLICSLVFTMPEVLRIHQQIHERTDIKEEDASAITLKEEDKTCPQCIKVFETDVELSCHVEEHGFHLPVQTKPYKCDFCYKVRHSYCLLPIFCNIFHGFIGCCRSGIKSQV</sequence>
<dbReference type="Pfam" id="PF21549">
    <property type="entry name" value="PRDM2_PR"/>
    <property type="match status" value="1"/>
</dbReference>
<evidence type="ECO:0000259" key="11">
    <source>
        <dbReference type="PROSITE" id="PS50157"/>
    </source>
</evidence>
<evidence type="ECO:0000256" key="8">
    <source>
        <dbReference type="ARBA" id="ARBA00023242"/>
    </source>
</evidence>
<evidence type="ECO:0000256" key="10">
    <source>
        <dbReference type="SAM" id="MobiDB-lite"/>
    </source>
</evidence>
<feature type="compositionally biased region" description="Acidic residues" evidence="10">
    <location>
        <begin position="120"/>
        <end position="129"/>
    </location>
</feature>
<evidence type="ECO:0000256" key="4">
    <source>
        <dbReference type="ARBA" id="ARBA00022771"/>
    </source>
</evidence>
<keyword evidence="4 9" id="KW-0863">Zinc-finger</keyword>
<feature type="region of interest" description="Disordered" evidence="10">
    <location>
        <begin position="25"/>
        <end position="148"/>
    </location>
</feature>
<feature type="domain" description="SET" evidence="12">
    <location>
        <begin position="726"/>
        <end position="837"/>
    </location>
</feature>
<dbReference type="EMBL" id="JARKIK010000040">
    <property type="protein sequence ID" value="KAK8738162.1"/>
    <property type="molecule type" value="Genomic_DNA"/>
</dbReference>
<evidence type="ECO:0000256" key="2">
    <source>
        <dbReference type="ARBA" id="ARBA00022723"/>
    </source>
</evidence>
<evidence type="ECO:0000256" key="5">
    <source>
        <dbReference type="ARBA" id="ARBA00022833"/>
    </source>
</evidence>
<dbReference type="InterPro" id="IPR036236">
    <property type="entry name" value="Znf_C2H2_sf"/>
</dbReference>
<keyword evidence="2" id="KW-0479">Metal-binding</keyword>
<feature type="compositionally biased region" description="Pro residues" evidence="10">
    <location>
        <begin position="344"/>
        <end position="353"/>
    </location>
</feature>
<organism evidence="13 14">
    <name type="scientific">Cherax quadricarinatus</name>
    <name type="common">Australian red claw crayfish</name>
    <dbReference type="NCBI Taxonomy" id="27406"/>
    <lineage>
        <taxon>Eukaryota</taxon>
        <taxon>Metazoa</taxon>
        <taxon>Ecdysozoa</taxon>
        <taxon>Arthropoda</taxon>
        <taxon>Crustacea</taxon>
        <taxon>Multicrustacea</taxon>
        <taxon>Malacostraca</taxon>
        <taxon>Eumalacostraca</taxon>
        <taxon>Eucarida</taxon>
        <taxon>Decapoda</taxon>
        <taxon>Pleocyemata</taxon>
        <taxon>Astacidea</taxon>
        <taxon>Parastacoidea</taxon>
        <taxon>Parastacidae</taxon>
        <taxon>Cherax</taxon>
    </lineage>
</organism>
<keyword evidence="3" id="KW-0677">Repeat</keyword>
<dbReference type="GO" id="GO:0008270">
    <property type="term" value="F:zinc ion binding"/>
    <property type="evidence" value="ECO:0007669"/>
    <property type="project" value="UniProtKB-KW"/>
</dbReference>
<dbReference type="InterPro" id="IPR013087">
    <property type="entry name" value="Znf_C2H2_type"/>
</dbReference>
<evidence type="ECO:0000259" key="12">
    <source>
        <dbReference type="PROSITE" id="PS50280"/>
    </source>
</evidence>
<feature type="region of interest" description="Disordered" evidence="10">
    <location>
        <begin position="650"/>
        <end position="673"/>
    </location>
</feature>
<feature type="compositionally biased region" description="Polar residues" evidence="10">
    <location>
        <begin position="25"/>
        <end position="36"/>
    </location>
</feature>
<feature type="region of interest" description="Disordered" evidence="10">
    <location>
        <begin position="418"/>
        <end position="455"/>
    </location>
</feature>
<dbReference type="Gene3D" id="3.30.160.60">
    <property type="entry name" value="Classic Zinc Finger"/>
    <property type="match status" value="2"/>
</dbReference>
<dbReference type="GO" id="GO:0008757">
    <property type="term" value="F:S-adenosylmethionine-dependent methyltransferase activity"/>
    <property type="evidence" value="ECO:0007669"/>
    <property type="project" value="UniProtKB-ARBA"/>
</dbReference>
<keyword evidence="8" id="KW-0539">Nucleus</keyword>
<evidence type="ECO:0000256" key="3">
    <source>
        <dbReference type="ARBA" id="ARBA00022737"/>
    </source>
</evidence>
<accession>A0AAW0XF36</accession>
<feature type="domain" description="C2H2-type" evidence="11">
    <location>
        <begin position="866"/>
        <end position="893"/>
    </location>
</feature>
<dbReference type="PANTHER" id="PTHR16515:SF49">
    <property type="entry name" value="GASTRULA ZINC FINGER PROTEIN XLCGF49.1-LIKE-RELATED"/>
    <property type="match status" value="1"/>
</dbReference>
<keyword evidence="14" id="KW-1185">Reference proteome</keyword>
<dbReference type="Gene3D" id="2.170.270.10">
    <property type="entry name" value="SET domain"/>
    <property type="match status" value="1"/>
</dbReference>
<dbReference type="PROSITE" id="PS00028">
    <property type="entry name" value="ZINC_FINGER_C2H2_1"/>
    <property type="match status" value="3"/>
</dbReference>
<feature type="compositionally biased region" description="Acidic residues" evidence="10">
    <location>
        <begin position="246"/>
        <end position="258"/>
    </location>
</feature>
<reference evidence="13 14" key="1">
    <citation type="journal article" date="2024" name="BMC Genomics">
        <title>Genome assembly of redclaw crayfish (Cherax quadricarinatus) provides insights into its immune adaptation and hypoxia tolerance.</title>
        <authorList>
            <person name="Liu Z."/>
            <person name="Zheng J."/>
            <person name="Li H."/>
            <person name="Fang K."/>
            <person name="Wang S."/>
            <person name="He J."/>
            <person name="Zhou D."/>
            <person name="Weng S."/>
            <person name="Chi M."/>
            <person name="Gu Z."/>
            <person name="He J."/>
            <person name="Li F."/>
            <person name="Wang M."/>
        </authorList>
    </citation>
    <scope>NUCLEOTIDE SEQUENCE [LARGE SCALE GENOMIC DNA]</scope>
    <source>
        <strain evidence="13">ZL_2023a</strain>
    </source>
</reference>
<dbReference type="SUPFAM" id="SSF82199">
    <property type="entry name" value="SET domain"/>
    <property type="match status" value="1"/>
</dbReference>
<dbReference type="SMART" id="SM00355">
    <property type="entry name" value="ZnF_C2H2"/>
    <property type="match status" value="3"/>
</dbReference>
<feature type="compositionally biased region" description="Polar residues" evidence="10">
    <location>
        <begin position="98"/>
        <end position="109"/>
    </location>
</feature>
<gene>
    <name evidence="13" type="ORF">OTU49_004078</name>
</gene>
<dbReference type="Proteomes" id="UP001445076">
    <property type="component" value="Unassembled WGS sequence"/>
</dbReference>
<proteinExistence type="predicted"/>
<name>A0AAW0XF36_CHEQU</name>
<dbReference type="AlphaFoldDB" id="A0AAW0XF36"/>
<keyword evidence="6" id="KW-0805">Transcription regulation</keyword>
<protein>
    <submittedName>
        <fullName evidence="13">Uncharacterized protein</fullName>
    </submittedName>
</protein>
<dbReference type="SUPFAM" id="SSF57667">
    <property type="entry name" value="beta-beta-alpha zinc fingers"/>
    <property type="match status" value="1"/>
</dbReference>
<dbReference type="GO" id="GO:0010468">
    <property type="term" value="P:regulation of gene expression"/>
    <property type="evidence" value="ECO:0007669"/>
    <property type="project" value="TreeGrafter"/>
</dbReference>
<evidence type="ECO:0000256" key="1">
    <source>
        <dbReference type="ARBA" id="ARBA00004123"/>
    </source>
</evidence>
<feature type="region of interest" description="Disordered" evidence="10">
    <location>
        <begin position="237"/>
        <end position="260"/>
    </location>
</feature>
<evidence type="ECO:0000313" key="14">
    <source>
        <dbReference type="Proteomes" id="UP001445076"/>
    </source>
</evidence>
<feature type="compositionally biased region" description="Polar residues" evidence="10">
    <location>
        <begin position="74"/>
        <end position="88"/>
    </location>
</feature>
<dbReference type="GO" id="GO:0008276">
    <property type="term" value="F:protein methyltransferase activity"/>
    <property type="evidence" value="ECO:0007669"/>
    <property type="project" value="UniProtKB-ARBA"/>
</dbReference>
<dbReference type="GO" id="GO:0008170">
    <property type="term" value="F:N-methyltransferase activity"/>
    <property type="evidence" value="ECO:0007669"/>
    <property type="project" value="UniProtKB-ARBA"/>
</dbReference>
<feature type="region of interest" description="Disordered" evidence="10">
    <location>
        <begin position="335"/>
        <end position="406"/>
    </location>
</feature>
<comment type="caution">
    <text evidence="13">The sequence shown here is derived from an EMBL/GenBank/DDBJ whole genome shotgun (WGS) entry which is preliminary data.</text>
</comment>
<keyword evidence="5" id="KW-0862">Zinc</keyword>
<dbReference type="PROSITE" id="PS50157">
    <property type="entry name" value="ZINC_FINGER_C2H2_2"/>
    <property type="match status" value="1"/>
</dbReference>
<feature type="compositionally biased region" description="Polar residues" evidence="10">
    <location>
        <begin position="133"/>
        <end position="142"/>
    </location>
</feature>
<dbReference type="InterPro" id="IPR001214">
    <property type="entry name" value="SET_dom"/>
</dbReference>
<feature type="compositionally biased region" description="Polar residues" evidence="10">
    <location>
        <begin position="163"/>
        <end position="199"/>
    </location>
</feature>
<dbReference type="GO" id="GO:0005634">
    <property type="term" value="C:nucleus"/>
    <property type="evidence" value="ECO:0007669"/>
    <property type="project" value="UniProtKB-SubCell"/>
</dbReference>